<dbReference type="SUPFAM" id="SSF56935">
    <property type="entry name" value="Porins"/>
    <property type="match status" value="1"/>
</dbReference>
<dbReference type="AlphaFoldDB" id="A0A5B8UJJ0"/>
<reference evidence="2 3" key="1">
    <citation type="journal article" date="2015" name="Int. J. Syst. Evol. Microbiol.">
        <title>Flavisolibacter ginsenosidimutans sp. nov., with ginsenoside-converting activity isolated from soil used for cultivating ginseng.</title>
        <authorList>
            <person name="Zhao Y."/>
            <person name="Liu Q."/>
            <person name="Kang M.S."/>
            <person name="Jin F."/>
            <person name="Yu H."/>
            <person name="Im W.T."/>
        </authorList>
    </citation>
    <scope>NUCLEOTIDE SEQUENCE [LARGE SCALE GENOMIC DNA]</scope>
    <source>
        <strain evidence="2 3">Gsoil 636</strain>
    </source>
</reference>
<gene>
    <name evidence="2" type="ORF">FSB75_13520</name>
</gene>
<name>A0A5B8UJJ0_9BACT</name>
<sequence length="269" mass="28509">MKGYLLFAAFFACISSTAQLARTPLSAVYPSLQTYSTQEKDAFSFRANSASLAGVKNVSAGVFSERRFLLRELSSYAFAAALPTSSGNFGLQGDCFGAGLYNETSFGFAYGRSAGSKVDIGAGFHYTAMKAAGYGVASTVTFDAGAVFHLTDAVQTGVSVYNPVGMKFGKDGEEKLPSIYSAGIGYDASPQLFIGAEIQKVEDQPLNVNAGLQYLFAEKLMARCGICSAAAIYYLGFGVKLQRLRIDAAASFHPYLGVTPGLLLLYSSK</sequence>
<evidence type="ECO:0000313" key="2">
    <source>
        <dbReference type="EMBL" id="QEC56871.1"/>
    </source>
</evidence>
<feature type="chain" id="PRO_5023054764" description="PorT family protein" evidence="1">
    <location>
        <begin position="21"/>
        <end position="269"/>
    </location>
</feature>
<keyword evidence="3" id="KW-1185">Reference proteome</keyword>
<evidence type="ECO:0000256" key="1">
    <source>
        <dbReference type="SAM" id="SignalP"/>
    </source>
</evidence>
<evidence type="ECO:0008006" key="4">
    <source>
        <dbReference type="Google" id="ProtNLM"/>
    </source>
</evidence>
<organism evidence="2 3">
    <name type="scientific">Flavisolibacter ginsenosidimutans</name>
    <dbReference type="NCBI Taxonomy" id="661481"/>
    <lineage>
        <taxon>Bacteria</taxon>
        <taxon>Pseudomonadati</taxon>
        <taxon>Bacteroidota</taxon>
        <taxon>Chitinophagia</taxon>
        <taxon>Chitinophagales</taxon>
        <taxon>Chitinophagaceae</taxon>
        <taxon>Flavisolibacter</taxon>
    </lineage>
</organism>
<protein>
    <recommendedName>
        <fullName evidence="4">PorT family protein</fullName>
    </recommendedName>
</protein>
<accession>A0A5B8UJJ0</accession>
<feature type="signal peptide" evidence="1">
    <location>
        <begin position="1"/>
        <end position="20"/>
    </location>
</feature>
<dbReference type="KEGG" id="fgg:FSB75_13520"/>
<dbReference type="EMBL" id="CP042433">
    <property type="protein sequence ID" value="QEC56871.1"/>
    <property type="molecule type" value="Genomic_DNA"/>
</dbReference>
<dbReference type="RefSeq" id="WP_146788465.1">
    <property type="nucleotide sequence ID" value="NZ_BAABIO010000003.1"/>
</dbReference>
<dbReference type="Gene3D" id="2.40.160.60">
    <property type="entry name" value="Outer membrane protein transport protein (OMPP1/FadL/TodX)"/>
    <property type="match status" value="1"/>
</dbReference>
<evidence type="ECO:0000313" key="3">
    <source>
        <dbReference type="Proteomes" id="UP000321204"/>
    </source>
</evidence>
<proteinExistence type="predicted"/>
<dbReference type="Proteomes" id="UP000321204">
    <property type="component" value="Chromosome"/>
</dbReference>
<keyword evidence="1" id="KW-0732">Signal</keyword>
<dbReference type="OrthoDB" id="664260at2"/>